<dbReference type="EMBL" id="WHLY01000002">
    <property type="protein sequence ID" value="MPR35951.1"/>
    <property type="molecule type" value="Genomic_DNA"/>
</dbReference>
<evidence type="ECO:0000313" key="2">
    <source>
        <dbReference type="Proteomes" id="UP000479293"/>
    </source>
</evidence>
<evidence type="ECO:0000313" key="1">
    <source>
        <dbReference type="EMBL" id="MPR35951.1"/>
    </source>
</evidence>
<protein>
    <submittedName>
        <fullName evidence="1">Uncharacterized protein</fullName>
    </submittedName>
</protein>
<dbReference type="Proteomes" id="UP000479293">
    <property type="component" value="Unassembled WGS sequence"/>
</dbReference>
<proteinExistence type="predicted"/>
<reference evidence="1 2" key="1">
    <citation type="submission" date="2019-10" db="EMBL/GenBank/DDBJ databases">
        <title>Draft Genome Sequence of Cytophagaceae sp. SJW1-29.</title>
        <authorList>
            <person name="Choi A."/>
        </authorList>
    </citation>
    <scope>NUCLEOTIDE SEQUENCE [LARGE SCALE GENOMIC DNA]</scope>
    <source>
        <strain evidence="1 2">SJW1-29</strain>
    </source>
</reference>
<keyword evidence="2" id="KW-1185">Reference proteome</keyword>
<accession>A0A7C9FQ09</accession>
<sequence>MKYTTKISQITSLDELPGAWTREDYLELLKRFDFPDGDTLKNEDPKEYLYMAIADREPAEAAAILLDYRLSEFLNEGQISQIAYDMQLDKISEEYPEISLHHQLANINQLLYKAFNGKFPHVKTSVIAFETTPETNLDTLLTKELALKALAGGLSDRSLMKRLFEDHLAGQAVFEEAEAIVWELKPLGNARYQLTTSEYWLSDADFDQLEFESDVVESPLPAETE</sequence>
<organism evidence="1 2">
    <name type="scientific">Salmonirosea aquatica</name>
    <dbReference type="NCBI Taxonomy" id="2654236"/>
    <lineage>
        <taxon>Bacteria</taxon>
        <taxon>Pseudomonadati</taxon>
        <taxon>Bacteroidota</taxon>
        <taxon>Cytophagia</taxon>
        <taxon>Cytophagales</taxon>
        <taxon>Spirosomataceae</taxon>
        <taxon>Salmonirosea</taxon>
    </lineage>
</organism>
<gene>
    <name evidence="1" type="ORF">GBK04_22015</name>
</gene>
<name>A0A7C9FQ09_9BACT</name>
<comment type="caution">
    <text evidence="1">The sequence shown here is derived from an EMBL/GenBank/DDBJ whole genome shotgun (WGS) entry which is preliminary data.</text>
</comment>
<dbReference type="AlphaFoldDB" id="A0A7C9FQ09"/>